<dbReference type="GO" id="GO:0003677">
    <property type="term" value="F:DNA binding"/>
    <property type="evidence" value="ECO:0007669"/>
    <property type="project" value="UniProtKB-KW"/>
</dbReference>
<dbReference type="PROSITE" id="PS50937">
    <property type="entry name" value="HTH_MERR_2"/>
    <property type="match status" value="1"/>
</dbReference>
<dbReference type="InterPro" id="IPR000551">
    <property type="entry name" value="MerR-type_HTH_dom"/>
</dbReference>
<dbReference type="Pfam" id="PF13411">
    <property type="entry name" value="MerR_1"/>
    <property type="match status" value="1"/>
</dbReference>
<organism evidence="4">
    <name type="scientific">uncultured Solirubrobacteraceae bacterium</name>
    <dbReference type="NCBI Taxonomy" id="1162706"/>
    <lineage>
        <taxon>Bacteria</taxon>
        <taxon>Bacillati</taxon>
        <taxon>Actinomycetota</taxon>
        <taxon>Thermoleophilia</taxon>
        <taxon>Solirubrobacterales</taxon>
        <taxon>Solirubrobacteraceae</taxon>
        <taxon>environmental samples</taxon>
    </lineage>
</organism>
<keyword evidence="1" id="KW-0238">DNA-binding</keyword>
<feature type="non-terminal residue" evidence="4">
    <location>
        <position position="146"/>
    </location>
</feature>
<dbReference type="AlphaFoldDB" id="A0A6J4SIE7"/>
<dbReference type="CDD" id="cd00592">
    <property type="entry name" value="HTH_MerR-like"/>
    <property type="match status" value="1"/>
</dbReference>
<evidence type="ECO:0000313" key="4">
    <source>
        <dbReference type="EMBL" id="CAA9499326.1"/>
    </source>
</evidence>
<dbReference type="SUPFAM" id="SSF46955">
    <property type="entry name" value="Putative DNA-binding domain"/>
    <property type="match status" value="1"/>
</dbReference>
<feature type="compositionally biased region" description="Low complexity" evidence="2">
    <location>
        <begin position="34"/>
        <end position="61"/>
    </location>
</feature>
<sequence length="146" mass="15320">MDAGGPASYGVEGQIRMPGTEGGSDRLEALPGMPDASAGRDAAPAPAPASAGEHAAGAPAPAAQKSLTIGAVCKALQSEFPDISISKIRYLEDQKLLSPRRTQGGYRLYTTADVARLRAILRLQRDEFLPLRVIRQDLAAGRGLPE</sequence>
<dbReference type="InterPro" id="IPR047057">
    <property type="entry name" value="MerR_fam"/>
</dbReference>
<feature type="region of interest" description="Disordered" evidence="2">
    <location>
        <begin position="1"/>
        <end position="61"/>
    </location>
</feature>
<dbReference type="Gene3D" id="1.10.1660.10">
    <property type="match status" value="1"/>
</dbReference>
<dbReference type="InterPro" id="IPR009061">
    <property type="entry name" value="DNA-bd_dom_put_sf"/>
</dbReference>
<evidence type="ECO:0000256" key="1">
    <source>
        <dbReference type="ARBA" id="ARBA00023125"/>
    </source>
</evidence>
<evidence type="ECO:0000256" key="2">
    <source>
        <dbReference type="SAM" id="MobiDB-lite"/>
    </source>
</evidence>
<reference evidence="4" key="1">
    <citation type="submission" date="2020-02" db="EMBL/GenBank/DDBJ databases">
        <authorList>
            <person name="Meier V. D."/>
        </authorList>
    </citation>
    <scope>NUCLEOTIDE SEQUENCE</scope>
    <source>
        <strain evidence="4">AVDCRST_MAG69</strain>
    </source>
</reference>
<dbReference type="SMART" id="SM00422">
    <property type="entry name" value="HTH_MERR"/>
    <property type="match status" value="1"/>
</dbReference>
<feature type="domain" description="HTH merR-type" evidence="3">
    <location>
        <begin position="82"/>
        <end position="140"/>
    </location>
</feature>
<dbReference type="EMBL" id="CADCVP010000189">
    <property type="protein sequence ID" value="CAA9499326.1"/>
    <property type="molecule type" value="Genomic_DNA"/>
</dbReference>
<protein>
    <recommendedName>
        <fullName evidence="3">HTH merR-type domain-containing protein</fullName>
    </recommendedName>
</protein>
<gene>
    <name evidence="4" type="ORF">AVDCRST_MAG69-1785</name>
</gene>
<proteinExistence type="predicted"/>
<dbReference type="PANTHER" id="PTHR30204:SF89">
    <property type="entry name" value="HTH MERR-TYPE DOMAIN-CONTAINING PROTEIN"/>
    <property type="match status" value="1"/>
</dbReference>
<name>A0A6J4SIE7_9ACTN</name>
<accession>A0A6J4SIE7</accession>
<dbReference type="PANTHER" id="PTHR30204">
    <property type="entry name" value="REDOX-CYCLING DRUG-SENSING TRANSCRIPTIONAL ACTIVATOR SOXR"/>
    <property type="match status" value="1"/>
</dbReference>
<dbReference type="GO" id="GO:0003700">
    <property type="term" value="F:DNA-binding transcription factor activity"/>
    <property type="evidence" value="ECO:0007669"/>
    <property type="project" value="InterPro"/>
</dbReference>
<evidence type="ECO:0000259" key="3">
    <source>
        <dbReference type="PROSITE" id="PS50937"/>
    </source>
</evidence>